<dbReference type="InterPro" id="IPR003305">
    <property type="entry name" value="CenC_carb-bd"/>
</dbReference>
<evidence type="ECO:0000256" key="1">
    <source>
        <dbReference type="ARBA" id="ARBA00000681"/>
    </source>
</evidence>
<dbReference type="Pfam" id="PF02018">
    <property type="entry name" value="CBM_4_9"/>
    <property type="match status" value="1"/>
</dbReference>
<evidence type="ECO:0000313" key="13">
    <source>
        <dbReference type="Proteomes" id="UP000182248"/>
    </source>
</evidence>
<evidence type="ECO:0000256" key="10">
    <source>
        <dbReference type="ARBA" id="ARBA00023326"/>
    </source>
</evidence>
<sequence>MRVIFIGALVVSCANDDDARFMVDKPQSVVQQEEIDAYDALRTYVPRESNPGFKLGGAVSMSDYRGKGVMYRLLNNNFDEMTAGYGMKHGAVVKSDGTLDLDNVNEFLTSGSESGLTVYGHTLCWHSNQNAGYLNNLLAPLVLNAPPFANALDLSSLQGGSLDGWEYTTGGGDVQLMADGGMGEGKNAVKLVSGNSAEGTALRLSTPGISVGEAQEYEVLCYIKSDRPGEGSFTFEGLAENAPLKDWTGTGEASETFVTGVSWTEIRFRVSEFTSDTFQLHLNLGYEAGVTYYLDIDNFYVYDPQGEPVVNNLIANGDFEAGQPWGGWGNNVVIGITEDGQGINSQGKALSVYNPSVTGGFWEVQTSYTFAEPLQSGETYNLSFWVKGDAEGVIRPELQSPDYSSNGFPSVSVTKEWEHVELSVTATADRTRFIISYGEFAGTVFIDDVQLSNASVSGGSTTVVEKTPEEKTAITHAALEDWISRMVTNCAPYVKAWDVVNEPMDDGSPYELKSGIGKSDMKDDEFYWQDYLGQDYAVSAFKMARAYGNENDLLFINDYNLGYNLDKCKGLIAYVNYIEEQGALVDGIATQMHITINSDKEKIATMFELLAATGKIIKVSELDVAVKTSNPTEEQLKAQADMYRYVVDMYEQYIPADQRYGITVWGVTDSADNASWLPGDRQGLWNLDYTRKPAYASFADGLQGL</sequence>
<evidence type="ECO:0000256" key="4">
    <source>
        <dbReference type="ARBA" id="ARBA00022651"/>
    </source>
</evidence>
<keyword evidence="4" id="KW-0858">Xylan degradation</keyword>
<reference evidence="12 13" key="1">
    <citation type="submission" date="2016-11" db="EMBL/GenBank/DDBJ databases">
        <authorList>
            <person name="Jaros S."/>
            <person name="Januszkiewicz K."/>
            <person name="Wedrychowicz H."/>
        </authorList>
    </citation>
    <scope>NUCLEOTIDE SEQUENCE [LARGE SCALE GENOMIC DNA]</scope>
    <source>
        <strain evidence="12 13">CGMCC 1.12145</strain>
    </source>
</reference>
<dbReference type="InterPro" id="IPR017853">
    <property type="entry name" value="GH"/>
</dbReference>
<name>A0A1K1RIS6_9FLAO</name>
<dbReference type="InterPro" id="IPR001000">
    <property type="entry name" value="GH10_dom"/>
</dbReference>
<keyword evidence="5" id="KW-0732">Signal</keyword>
<dbReference type="Gene3D" id="3.20.20.80">
    <property type="entry name" value="Glycosidases"/>
    <property type="match status" value="2"/>
</dbReference>
<gene>
    <name evidence="12" type="ORF">SAMN02927921_03608</name>
</gene>
<dbReference type="InterPro" id="IPR044846">
    <property type="entry name" value="GH10"/>
</dbReference>
<dbReference type="PANTHER" id="PTHR31490:SF88">
    <property type="entry name" value="BETA-XYLANASE"/>
    <property type="match status" value="1"/>
</dbReference>
<keyword evidence="6" id="KW-0677">Repeat</keyword>
<dbReference type="SUPFAM" id="SSF51445">
    <property type="entry name" value="(Trans)glycosidases"/>
    <property type="match status" value="1"/>
</dbReference>
<dbReference type="SUPFAM" id="SSF49785">
    <property type="entry name" value="Galactose-binding domain-like"/>
    <property type="match status" value="2"/>
</dbReference>
<dbReference type="GO" id="GO:0045493">
    <property type="term" value="P:xylan catabolic process"/>
    <property type="evidence" value="ECO:0007669"/>
    <property type="project" value="UniProtKB-KW"/>
</dbReference>
<evidence type="ECO:0000256" key="5">
    <source>
        <dbReference type="ARBA" id="ARBA00022729"/>
    </source>
</evidence>
<evidence type="ECO:0000256" key="3">
    <source>
        <dbReference type="ARBA" id="ARBA00012590"/>
    </source>
</evidence>
<dbReference type="Pfam" id="PF00331">
    <property type="entry name" value="Glyco_hydro_10"/>
    <property type="match status" value="2"/>
</dbReference>
<dbReference type="SMART" id="SM00633">
    <property type="entry name" value="Glyco_10"/>
    <property type="match status" value="1"/>
</dbReference>
<evidence type="ECO:0000256" key="2">
    <source>
        <dbReference type="ARBA" id="ARBA00007495"/>
    </source>
</evidence>
<accession>A0A1K1RIS6</accession>
<evidence type="ECO:0000313" key="12">
    <source>
        <dbReference type="EMBL" id="SFW71841.1"/>
    </source>
</evidence>
<proteinExistence type="inferred from homology"/>
<evidence type="ECO:0000256" key="8">
    <source>
        <dbReference type="ARBA" id="ARBA00023277"/>
    </source>
</evidence>
<evidence type="ECO:0000256" key="6">
    <source>
        <dbReference type="ARBA" id="ARBA00022737"/>
    </source>
</evidence>
<dbReference type="STRING" id="1150368.SAMN02927921_03608"/>
<keyword evidence="8" id="KW-0119">Carbohydrate metabolism</keyword>
<evidence type="ECO:0000256" key="7">
    <source>
        <dbReference type="ARBA" id="ARBA00022801"/>
    </source>
</evidence>
<dbReference type="InterPro" id="IPR008979">
    <property type="entry name" value="Galactose-bd-like_sf"/>
</dbReference>
<keyword evidence="9" id="KW-0326">Glycosidase</keyword>
<dbReference type="Proteomes" id="UP000182248">
    <property type="component" value="Unassembled WGS sequence"/>
</dbReference>
<evidence type="ECO:0000256" key="9">
    <source>
        <dbReference type="ARBA" id="ARBA00023295"/>
    </source>
</evidence>
<keyword evidence="7 12" id="KW-0378">Hydrolase</keyword>
<comment type="similarity">
    <text evidence="2">Belongs to the glycosyl hydrolase 10 (cellulase F) family.</text>
</comment>
<dbReference type="EMBL" id="FPJE01000026">
    <property type="protein sequence ID" value="SFW71841.1"/>
    <property type="molecule type" value="Genomic_DNA"/>
</dbReference>
<dbReference type="Gene3D" id="2.60.120.260">
    <property type="entry name" value="Galactose-binding domain-like"/>
    <property type="match status" value="2"/>
</dbReference>
<dbReference type="PROSITE" id="PS51760">
    <property type="entry name" value="GH10_2"/>
    <property type="match status" value="1"/>
</dbReference>
<organism evidence="12 13">
    <name type="scientific">Sinomicrobium oceani</name>
    <dbReference type="NCBI Taxonomy" id="1150368"/>
    <lineage>
        <taxon>Bacteria</taxon>
        <taxon>Pseudomonadati</taxon>
        <taxon>Bacteroidota</taxon>
        <taxon>Flavobacteriia</taxon>
        <taxon>Flavobacteriales</taxon>
        <taxon>Flavobacteriaceae</taxon>
        <taxon>Sinomicrobium</taxon>
    </lineage>
</organism>
<dbReference type="AlphaFoldDB" id="A0A1K1RIS6"/>
<keyword evidence="10" id="KW-0624">Polysaccharide degradation</keyword>
<protein>
    <recommendedName>
        <fullName evidence="3">endo-1,4-beta-xylanase</fullName>
        <ecNumber evidence="3">3.2.1.8</ecNumber>
    </recommendedName>
</protein>
<dbReference type="EC" id="3.2.1.8" evidence="3"/>
<dbReference type="PANTHER" id="PTHR31490">
    <property type="entry name" value="GLYCOSYL HYDROLASE"/>
    <property type="match status" value="1"/>
</dbReference>
<dbReference type="GO" id="GO:0031176">
    <property type="term" value="F:endo-1,4-beta-xylanase activity"/>
    <property type="evidence" value="ECO:0007669"/>
    <property type="project" value="UniProtKB-EC"/>
</dbReference>
<evidence type="ECO:0000259" key="11">
    <source>
        <dbReference type="PROSITE" id="PS51760"/>
    </source>
</evidence>
<feature type="domain" description="GH10" evidence="11">
    <location>
        <begin position="421"/>
        <end position="701"/>
    </location>
</feature>
<keyword evidence="13" id="KW-1185">Reference proteome</keyword>
<comment type="catalytic activity">
    <reaction evidence="1">
        <text>Endohydrolysis of (1-&gt;4)-beta-D-xylosidic linkages in xylans.</text>
        <dbReference type="EC" id="3.2.1.8"/>
    </reaction>
</comment>